<feature type="domain" description="Response regulatory" evidence="8">
    <location>
        <begin position="576"/>
        <end position="699"/>
    </location>
</feature>
<dbReference type="Pfam" id="PF02518">
    <property type="entry name" value="HATPase_c"/>
    <property type="match status" value="1"/>
</dbReference>
<accession>A0A0K8P4W8</accession>
<dbReference type="InterPro" id="IPR004358">
    <property type="entry name" value="Sig_transdc_His_kin-like_C"/>
</dbReference>
<dbReference type="Proteomes" id="UP000037660">
    <property type="component" value="Unassembled WGS sequence"/>
</dbReference>
<evidence type="ECO:0000256" key="3">
    <source>
        <dbReference type="ARBA" id="ARBA00022553"/>
    </source>
</evidence>
<keyword evidence="10" id="KW-1185">Reference proteome</keyword>
<dbReference type="SMART" id="SM00448">
    <property type="entry name" value="REC"/>
    <property type="match status" value="1"/>
</dbReference>
<evidence type="ECO:0000256" key="1">
    <source>
        <dbReference type="ARBA" id="ARBA00000085"/>
    </source>
</evidence>
<dbReference type="PANTHER" id="PTHR43065">
    <property type="entry name" value="SENSOR HISTIDINE KINASE"/>
    <property type="match status" value="1"/>
</dbReference>
<dbReference type="PROSITE" id="PS50110">
    <property type="entry name" value="RESPONSE_REGULATORY"/>
    <property type="match status" value="1"/>
</dbReference>
<dbReference type="OrthoDB" id="5389366at2"/>
<evidence type="ECO:0000313" key="9">
    <source>
        <dbReference type="EMBL" id="GAP37195.1"/>
    </source>
</evidence>
<dbReference type="InterPro" id="IPR036890">
    <property type="entry name" value="HATPase_C_sf"/>
</dbReference>
<feature type="region of interest" description="Disordered" evidence="5">
    <location>
        <begin position="697"/>
        <end position="717"/>
    </location>
</feature>
<dbReference type="PRINTS" id="PR00344">
    <property type="entry name" value="BCTRLSENSOR"/>
</dbReference>
<dbReference type="InterPro" id="IPR036097">
    <property type="entry name" value="HisK_dim/P_sf"/>
</dbReference>
<evidence type="ECO:0000259" key="8">
    <source>
        <dbReference type="PROSITE" id="PS50110"/>
    </source>
</evidence>
<comment type="catalytic activity">
    <reaction evidence="1">
        <text>ATP + protein L-histidine = ADP + protein N-phospho-L-histidine.</text>
        <dbReference type="EC" id="2.7.13.3"/>
    </reaction>
</comment>
<dbReference type="Gene3D" id="3.40.50.2300">
    <property type="match status" value="1"/>
</dbReference>
<dbReference type="CDD" id="cd12914">
    <property type="entry name" value="PDC1_DGC_like"/>
    <property type="match status" value="1"/>
</dbReference>
<gene>
    <name evidence="9" type="ORF">ISF6_3050</name>
</gene>
<reference evidence="10" key="1">
    <citation type="submission" date="2015-07" db="EMBL/GenBank/DDBJ databases">
        <title>Discovery of a poly(ethylene terephthalate assimilation.</title>
        <authorList>
            <person name="Yoshida S."/>
            <person name="Hiraga K."/>
            <person name="Takehana T."/>
            <person name="Taniguchi I."/>
            <person name="Yamaji H."/>
            <person name="Maeda Y."/>
            <person name="Toyohara K."/>
            <person name="Miyamoto K."/>
            <person name="Kimura Y."/>
            <person name="Oda K."/>
        </authorList>
    </citation>
    <scope>NUCLEOTIDE SEQUENCE [LARGE SCALE GENOMIC DNA]</scope>
    <source>
        <strain evidence="10">NBRC 110686 / TISTR 2288 / 201-F6</strain>
    </source>
</reference>
<dbReference type="InterPro" id="IPR005467">
    <property type="entry name" value="His_kinase_dom"/>
</dbReference>
<evidence type="ECO:0000256" key="2">
    <source>
        <dbReference type="ARBA" id="ARBA00012438"/>
    </source>
</evidence>
<dbReference type="CDD" id="cd00082">
    <property type="entry name" value="HisKA"/>
    <property type="match status" value="1"/>
</dbReference>
<dbReference type="SUPFAM" id="SSF47384">
    <property type="entry name" value="Homodimeric domain of signal transducing histidine kinase"/>
    <property type="match status" value="1"/>
</dbReference>
<sequence>MAVPARPGWLRTLLLLELAVLLAAVAGLALLRSQAVAAELSALSAFARAMALLADDKLGVADAVLRATREELSRRLIVPGTPEADAVLRARLLPLAGFVAISVFDDQGRRIASTRPAGTPAPLAVAARDFFVAARAARTPTLVIGTPYEALADGHPAISLAMNWHDEDGRFRGVVALVGPPDVLDGDFARGVAGPDTRVDVHRLDGSVLNPRAATGGAGPALPAEQVRALRVLAAPVVARALPGADGSRPLAAAAALGRYPLTAVVSRDARQVLARWRELAWLVGGWVLATLALALGLGLWVAREQGRRQALERRLERARKLESLGKLAGGVAHDVNNVLAAVIGYGELARLAAPDGSRQAQQLDQVLQAGERGRQVVQRLLAAGRGQPRRRQPIALQPLIEEVLAHLVAGHGPAPRIACTLPPQPVVVRADATALYEALMNLCSNAVQAMPGGGLLAVRLSEQLATRPQALYDSLLPPGRWARIEVEDAGSGMTPAVMARLFEPFFSTKPPGDGTGLGLAVVHGVVSDHGGAIDVASTPGRGSRFTLYLPRVAEAALPASAAAPTAELPRGRGERVLVVDDEPALVTLVEELLAELGYEPFGLSDPVRARDELRADPARFDLLLSDERMPGLSGSALAAEARALRPGLPVVLVSGHAGALGAAGEADDARPDGAANVDERLAKPLTRADLAHALRRALDAPRAPAGPPAQDGAASA</sequence>
<evidence type="ECO:0000259" key="7">
    <source>
        <dbReference type="PROSITE" id="PS50109"/>
    </source>
</evidence>
<dbReference type="SUPFAM" id="SSF55874">
    <property type="entry name" value="ATPase domain of HSP90 chaperone/DNA topoisomerase II/histidine kinase"/>
    <property type="match status" value="1"/>
</dbReference>
<evidence type="ECO:0000256" key="5">
    <source>
        <dbReference type="SAM" id="MobiDB-lite"/>
    </source>
</evidence>
<keyword evidence="6" id="KW-0812">Transmembrane</keyword>
<dbReference type="EC" id="2.7.13.3" evidence="2"/>
<evidence type="ECO:0000313" key="10">
    <source>
        <dbReference type="Proteomes" id="UP000037660"/>
    </source>
</evidence>
<dbReference type="AlphaFoldDB" id="A0A0K8P4W8"/>
<keyword evidence="6" id="KW-0472">Membrane</keyword>
<dbReference type="InterPro" id="IPR003594">
    <property type="entry name" value="HATPase_dom"/>
</dbReference>
<reference evidence="9 10" key="2">
    <citation type="journal article" date="2016" name="Science">
        <title>A bacterium that degrades and assimilates poly(ethylene terephthalate).</title>
        <authorList>
            <person name="Yoshida S."/>
            <person name="Hiraga K."/>
            <person name="Takehana T."/>
            <person name="Taniguchi I."/>
            <person name="Yamaji H."/>
            <person name="Maeda Y."/>
            <person name="Toyohara K."/>
            <person name="Miyamoto K."/>
            <person name="Kimura Y."/>
            <person name="Oda K."/>
        </authorList>
    </citation>
    <scope>NUCLEOTIDE SEQUENCE [LARGE SCALE GENOMIC DNA]</scope>
    <source>
        <strain evidence="10">NBRC 110686 / TISTR 2288 / 201-F6</strain>
    </source>
</reference>
<dbReference type="Gene3D" id="1.10.287.130">
    <property type="match status" value="1"/>
</dbReference>
<feature type="modified residue" description="4-aspartylphosphate" evidence="4">
    <location>
        <position position="627"/>
    </location>
</feature>
<feature type="compositionally biased region" description="Low complexity" evidence="5">
    <location>
        <begin position="701"/>
        <end position="717"/>
    </location>
</feature>
<evidence type="ECO:0000256" key="4">
    <source>
        <dbReference type="PROSITE-ProRule" id="PRU00169"/>
    </source>
</evidence>
<dbReference type="RefSeq" id="WP_054021141.1">
    <property type="nucleotide sequence ID" value="NZ_BBYR01000043.1"/>
</dbReference>
<feature type="transmembrane region" description="Helical" evidence="6">
    <location>
        <begin position="280"/>
        <end position="303"/>
    </location>
</feature>
<dbReference type="Pfam" id="PF00072">
    <property type="entry name" value="Response_reg"/>
    <property type="match status" value="1"/>
</dbReference>
<evidence type="ECO:0000256" key="6">
    <source>
        <dbReference type="SAM" id="Phobius"/>
    </source>
</evidence>
<dbReference type="Pfam" id="PF00512">
    <property type="entry name" value="HisKA"/>
    <property type="match status" value="1"/>
</dbReference>
<dbReference type="SMART" id="SM00388">
    <property type="entry name" value="HisKA"/>
    <property type="match status" value="1"/>
</dbReference>
<dbReference type="GO" id="GO:0000155">
    <property type="term" value="F:phosphorelay sensor kinase activity"/>
    <property type="evidence" value="ECO:0007669"/>
    <property type="project" value="InterPro"/>
</dbReference>
<organism evidence="9 10">
    <name type="scientific">Piscinibacter sakaiensis</name>
    <name type="common">Ideonella sakaiensis</name>
    <dbReference type="NCBI Taxonomy" id="1547922"/>
    <lineage>
        <taxon>Bacteria</taxon>
        <taxon>Pseudomonadati</taxon>
        <taxon>Pseudomonadota</taxon>
        <taxon>Betaproteobacteria</taxon>
        <taxon>Burkholderiales</taxon>
        <taxon>Sphaerotilaceae</taxon>
        <taxon>Piscinibacter</taxon>
    </lineage>
</organism>
<keyword evidence="3 4" id="KW-0597">Phosphoprotein</keyword>
<dbReference type="InterPro" id="IPR001789">
    <property type="entry name" value="Sig_transdc_resp-reg_receiver"/>
</dbReference>
<dbReference type="EMBL" id="BBYR01000043">
    <property type="protein sequence ID" value="GAP37195.1"/>
    <property type="molecule type" value="Genomic_DNA"/>
</dbReference>
<comment type="caution">
    <text evidence="9">The sequence shown here is derived from an EMBL/GenBank/DDBJ whole genome shotgun (WGS) entry which is preliminary data.</text>
</comment>
<keyword evidence="6" id="KW-1133">Transmembrane helix</keyword>
<dbReference type="PROSITE" id="PS50109">
    <property type="entry name" value="HIS_KIN"/>
    <property type="match status" value="1"/>
</dbReference>
<dbReference type="InterPro" id="IPR011006">
    <property type="entry name" value="CheY-like_superfamily"/>
</dbReference>
<dbReference type="Gene3D" id="3.30.450.20">
    <property type="entry name" value="PAS domain"/>
    <property type="match status" value="1"/>
</dbReference>
<proteinExistence type="predicted"/>
<dbReference type="InterPro" id="IPR003661">
    <property type="entry name" value="HisK_dim/P_dom"/>
</dbReference>
<dbReference type="SUPFAM" id="SSF52172">
    <property type="entry name" value="CheY-like"/>
    <property type="match status" value="1"/>
</dbReference>
<protein>
    <recommendedName>
        <fullName evidence="2">histidine kinase</fullName>
        <ecNumber evidence="2">2.7.13.3</ecNumber>
    </recommendedName>
</protein>
<feature type="domain" description="Histidine kinase" evidence="7">
    <location>
        <begin position="331"/>
        <end position="554"/>
    </location>
</feature>
<dbReference type="SMART" id="SM00387">
    <property type="entry name" value="HATPase_c"/>
    <property type="match status" value="1"/>
</dbReference>
<dbReference type="Gene3D" id="3.30.565.10">
    <property type="entry name" value="Histidine kinase-like ATPase, C-terminal domain"/>
    <property type="match status" value="1"/>
</dbReference>
<dbReference type="PANTHER" id="PTHR43065:SF42">
    <property type="entry name" value="TWO-COMPONENT SENSOR PPRA"/>
    <property type="match status" value="1"/>
</dbReference>
<dbReference type="STRING" id="1547922.ISF6_3050"/>
<name>A0A0K8P4W8_PISS1</name>